<evidence type="ECO:0000313" key="1">
    <source>
        <dbReference type="EMBL" id="TPN83943.1"/>
    </source>
</evidence>
<dbReference type="AlphaFoldDB" id="A0A504J8R2"/>
<protein>
    <recommendedName>
        <fullName evidence="3">HEAT repeat domain-containing protein</fullName>
    </recommendedName>
</protein>
<name>A0A504J8R2_9FLAO</name>
<reference evidence="1 2" key="1">
    <citation type="submission" date="2019-06" db="EMBL/GenBank/DDBJ databases">
        <authorList>
            <person name="Meng X."/>
        </authorList>
    </citation>
    <scope>NUCLEOTIDE SEQUENCE [LARGE SCALE GENOMIC DNA]</scope>
    <source>
        <strain evidence="1 2">M625</strain>
    </source>
</reference>
<organism evidence="1 2">
    <name type="scientific">Aquimarina algicola</name>
    <dbReference type="NCBI Taxonomy" id="2589995"/>
    <lineage>
        <taxon>Bacteria</taxon>
        <taxon>Pseudomonadati</taxon>
        <taxon>Bacteroidota</taxon>
        <taxon>Flavobacteriia</taxon>
        <taxon>Flavobacteriales</taxon>
        <taxon>Flavobacteriaceae</taxon>
        <taxon>Aquimarina</taxon>
    </lineage>
</organism>
<comment type="caution">
    <text evidence="1">The sequence shown here is derived from an EMBL/GenBank/DDBJ whole genome shotgun (WGS) entry which is preliminary data.</text>
</comment>
<sequence length="175" mass="20674">MSRDVVDTFAYNEYWLWNDTIKASESNPYEVIYQTEDEKNIIHYIEDHLLGVHYLLLRGEQLDELTKIIHSKLEVFKIQELFELISKETSIPDLIQYIYFVAVASPSNFKDDYYENYRELLFDINENVKLAAIGGLGYIEWKEFREDLVKVFENDESKKVRASAETMIKGIDLLL</sequence>
<accession>A0A504J8R2</accession>
<keyword evidence="2" id="KW-1185">Reference proteome</keyword>
<dbReference type="Proteomes" id="UP000315540">
    <property type="component" value="Unassembled WGS sequence"/>
</dbReference>
<evidence type="ECO:0008006" key="3">
    <source>
        <dbReference type="Google" id="ProtNLM"/>
    </source>
</evidence>
<evidence type="ECO:0000313" key="2">
    <source>
        <dbReference type="Proteomes" id="UP000315540"/>
    </source>
</evidence>
<proteinExistence type="predicted"/>
<dbReference type="EMBL" id="VFWZ01000006">
    <property type="protein sequence ID" value="TPN83943.1"/>
    <property type="molecule type" value="Genomic_DNA"/>
</dbReference>
<gene>
    <name evidence="1" type="ORF">FHK87_18435</name>
</gene>